<feature type="transmembrane region" description="Helical" evidence="1">
    <location>
        <begin position="175"/>
        <end position="193"/>
    </location>
</feature>
<feature type="transmembrane region" description="Helical" evidence="1">
    <location>
        <begin position="518"/>
        <end position="539"/>
    </location>
</feature>
<accession>A0A2Z3L9C7</accession>
<feature type="transmembrane region" description="Helical" evidence="1">
    <location>
        <begin position="399"/>
        <end position="425"/>
    </location>
</feature>
<reference evidence="2 3" key="1">
    <citation type="submission" date="2018-05" db="EMBL/GenBank/DDBJ databases">
        <title>Candidatus Cardinium hertigii Genome Assembly.</title>
        <authorList>
            <person name="Showmaker K.C."/>
            <person name="Walden K.O."/>
            <person name="Fields C.J."/>
            <person name="Lambert K.N."/>
            <person name="Hudson M.E."/>
        </authorList>
    </citation>
    <scope>NUCLEOTIDE SEQUENCE [LARGE SCALE GENOMIC DNA]</scope>
    <source>
        <strain evidence="3">cHgTN10</strain>
    </source>
</reference>
<evidence type="ECO:0000313" key="3">
    <source>
        <dbReference type="Proteomes" id="UP000245872"/>
    </source>
</evidence>
<protein>
    <submittedName>
        <fullName evidence="2">Bifunctional (P)ppGpp synthase/hydrolase RelA</fullName>
    </submittedName>
</protein>
<dbReference type="PANTHER" id="PTHR21262">
    <property type="entry name" value="GUANOSINE-3',5'-BIS DIPHOSPHATE 3'-PYROPHOSPHOHYDROLASE"/>
    <property type="match status" value="1"/>
</dbReference>
<dbReference type="SUPFAM" id="SSF109604">
    <property type="entry name" value="HD-domain/PDEase-like"/>
    <property type="match status" value="1"/>
</dbReference>
<feature type="transmembrane region" description="Helical" evidence="1">
    <location>
        <begin position="147"/>
        <end position="163"/>
    </location>
</feature>
<dbReference type="Pfam" id="PF13328">
    <property type="entry name" value="HD_4"/>
    <property type="match status" value="1"/>
</dbReference>
<proteinExistence type="predicted"/>
<evidence type="ECO:0000256" key="1">
    <source>
        <dbReference type="SAM" id="Phobius"/>
    </source>
</evidence>
<dbReference type="EMBL" id="CP029619">
    <property type="protein sequence ID" value="AWN81981.1"/>
    <property type="molecule type" value="Genomic_DNA"/>
</dbReference>
<organism evidence="2 3">
    <name type="scientific">Candidatus Cardinium hertigii</name>
    <dbReference type="NCBI Taxonomy" id="247481"/>
    <lineage>
        <taxon>Bacteria</taxon>
        <taxon>Pseudomonadati</taxon>
        <taxon>Bacteroidota</taxon>
        <taxon>Cytophagia</taxon>
        <taxon>Cytophagales</taxon>
        <taxon>Amoebophilaceae</taxon>
        <taxon>Candidatus Cardinium</taxon>
    </lineage>
</organism>
<feature type="transmembrane region" description="Helical" evidence="1">
    <location>
        <begin position="228"/>
        <end position="247"/>
    </location>
</feature>
<feature type="transmembrane region" description="Helical" evidence="1">
    <location>
        <begin position="40"/>
        <end position="60"/>
    </location>
</feature>
<keyword evidence="1" id="KW-1133">Transmembrane helix</keyword>
<feature type="transmembrane region" description="Helical" evidence="1">
    <location>
        <begin position="591"/>
        <end position="612"/>
    </location>
</feature>
<keyword evidence="2" id="KW-0378">Hydrolase</keyword>
<feature type="transmembrane region" description="Helical" evidence="1">
    <location>
        <begin position="667"/>
        <end position="684"/>
    </location>
</feature>
<dbReference type="AlphaFoldDB" id="A0A2Z3L9C7"/>
<sequence>MYVVDLIILLLFFLITIKISIPILFRPVTLSQYAVGPKGFSIINLINTIITISYGVRGFYYTNNEWVMLTYMISLPISYFLISNVLSSRFQLILKQHSVAEIMGKLYSKTIRKTVAIIGLLHNVAFVSCLLSALTKFINVFYEISEFYSLFIALIFILFNSECGRIQKVSTLREMIRCVMLTLLLPVIVLVLWKKLIGQYGNDLKSPTKAFQTIWNTLTKTSTLPVSHWSYIGLLIGFLTIFSLPNLSPPQMQRILIAENAAQVKRSYNAAGWFLLGINLFLSFVFLLFRANKITLFDPNLKNFLSAYPGLKELFPITVIFLLANKASAYLHSSAVLLVNDLKIYLGSKDKQTVMHFSPYTMLTGMVAALFTYYGTMHIWLIVIYLFRTTVNIPLCISLIGICLHPYAIITGILGTTVATIVFQWSLRSTGDLLTNVIKITGISILIHLIVLTIAQVYFQRYKQQTSSEYCRKILTLQGTTHILASWKQKAISILRQLMKCSYWEQLQKQLPKDNLPYLFFSFYIIITGYGFFYTLPFNSNSISSIWDNDLEILVFFPSLFVATFFLFYVSTPPNPYLKNIATILWPLSNGYFLFIVGAKMLIMSGFNYISVVTLMLNFYLSILITSFPIIIISCIITLPFFSWLLSSYVKDPTINIECFWNQNSKFMFILLILSVLIGTLFYYKKRLYKLIATIQELSNIQEIQNTRQFFSKQHIEALAYESSYVLTELHQRLVHLIKSQETDAIHTIKQQALKLNNYFNSVFTHLKHNFYLTTNWISTDKLLEGCFDKVKINNIYNIPYVLLNTEHLYIHCDIERIKQLITNSIHSCILYKSLHLEEKKDIFIYINDTQLAYQLTLLQGKRQKIDAISFSITTYTQQPTILPLYKVIEMADIQILNKEKDKIDYENQCIINTHYGYCETTYSNREVMHLFVLPVNIQDITKAFATFSPVVYTQRLSPINKDEEAVFVKKLRTYPKINIQEIMSALQLIKTYYATQKRETGEPFYLHPVSVAAILSDLTKDQNIIMAGLLHDVVQNTPLTEAGLTTLVGEAISHIISEAYFIHKKLLTTDENDYLSYIHSLLNTPNHAYRSALLVMLADALHNAQTIHGHNIEKQKKKAHLIKNFYVPLAKQMGLNPLVKKLQHYANKVL</sequence>
<keyword evidence="1" id="KW-0472">Membrane</keyword>
<feature type="transmembrane region" description="Helical" evidence="1">
    <location>
        <begin position="6"/>
        <end position="28"/>
    </location>
</feature>
<feature type="transmembrane region" description="Helical" evidence="1">
    <location>
        <begin position="551"/>
        <end position="571"/>
    </location>
</feature>
<name>A0A2Z3L9C7_9BACT</name>
<dbReference type="OrthoDB" id="972955at2"/>
<evidence type="ECO:0000313" key="2">
    <source>
        <dbReference type="EMBL" id="AWN81981.1"/>
    </source>
</evidence>
<gene>
    <name evidence="2" type="primary">relA_7</name>
    <name evidence="2" type="ORF">DK880_00667</name>
</gene>
<feature type="transmembrane region" description="Helical" evidence="1">
    <location>
        <begin position="437"/>
        <end position="459"/>
    </location>
</feature>
<dbReference type="PANTHER" id="PTHR21262:SF31">
    <property type="entry name" value="GTP PYROPHOSPHOKINASE"/>
    <property type="match status" value="1"/>
</dbReference>
<keyword evidence="3" id="KW-1185">Reference proteome</keyword>
<feature type="transmembrane region" description="Helical" evidence="1">
    <location>
        <begin position="268"/>
        <end position="289"/>
    </location>
</feature>
<feature type="transmembrane region" description="Helical" evidence="1">
    <location>
        <begin position="66"/>
        <end position="86"/>
    </location>
</feature>
<feature type="transmembrane region" description="Helical" evidence="1">
    <location>
        <begin position="360"/>
        <end position="387"/>
    </location>
</feature>
<dbReference type="GO" id="GO:0016787">
    <property type="term" value="F:hydrolase activity"/>
    <property type="evidence" value="ECO:0007669"/>
    <property type="project" value="UniProtKB-KW"/>
</dbReference>
<dbReference type="KEGG" id="cher:DK880_00667"/>
<feature type="transmembrane region" description="Helical" evidence="1">
    <location>
        <begin position="619"/>
        <end position="647"/>
    </location>
</feature>
<dbReference type="Gene3D" id="1.10.3210.10">
    <property type="entry name" value="Hypothetical protein af1432"/>
    <property type="match status" value="1"/>
</dbReference>
<keyword evidence="1" id="KW-0812">Transmembrane</keyword>
<feature type="transmembrane region" description="Helical" evidence="1">
    <location>
        <begin position="115"/>
        <end position="135"/>
    </location>
</feature>
<dbReference type="Proteomes" id="UP000245872">
    <property type="component" value="Chromosome"/>
</dbReference>